<evidence type="ECO:0000259" key="5">
    <source>
        <dbReference type="Pfam" id="PF08669"/>
    </source>
</evidence>
<evidence type="ECO:0000256" key="1">
    <source>
        <dbReference type="ARBA" id="ARBA00008609"/>
    </source>
</evidence>
<dbReference type="GO" id="GO:0008115">
    <property type="term" value="F:sarcosine oxidase activity"/>
    <property type="evidence" value="ECO:0007669"/>
    <property type="project" value="UniProtKB-EC"/>
</dbReference>
<dbReference type="InterPro" id="IPR013977">
    <property type="entry name" value="GcvT_C"/>
</dbReference>
<dbReference type="InterPro" id="IPR006222">
    <property type="entry name" value="GCVT_N"/>
</dbReference>
<dbReference type="PANTHER" id="PTHR43757:SF2">
    <property type="entry name" value="AMINOMETHYLTRANSFERASE, MITOCHONDRIAL"/>
    <property type="match status" value="1"/>
</dbReference>
<accession>A0A564G1X5</accession>
<dbReference type="SUPFAM" id="SSF103025">
    <property type="entry name" value="Folate-binding domain"/>
    <property type="match status" value="1"/>
</dbReference>
<dbReference type="EC" id="1.5.3.1" evidence="8"/>
<feature type="compositionally biased region" description="Low complexity" evidence="3">
    <location>
        <begin position="11"/>
        <end position="20"/>
    </location>
</feature>
<dbReference type="Gene3D" id="3.30.1360.120">
    <property type="entry name" value="Probable tRNA modification gtpase trme, domain 1"/>
    <property type="match status" value="1"/>
</dbReference>
<evidence type="ECO:0000313" key="7">
    <source>
        <dbReference type="EMBL" id="GJD54774.1"/>
    </source>
</evidence>
<evidence type="ECO:0000313" key="8">
    <source>
        <dbReference type="EMBL" id="VUF14247.1"/>
    </source>
</evidence>
<dbReference type="Pfam" id="PF01571">
    <property type="entry name" value="GCV_T"/>
    <property type="match status" value="1"/>
</dbReference>
<dbReference type="EMBL" id="CABFVH010000030">
    <property type="protein sequence ID" value="VUF14247.1"/>
    <property type="molecule type" value="Genomic_DNA"/>
</dbReference>
<dbReference type="InterPro" id="IPR042204">
    <property type="entry name" value="2Fe-2S-bd_N"/>
</dbReference>
<evidence type="ECO:0000313" key="10">
    <source>
        <dbReference type="Proteomes" id="UP001055303"/>
    </source>
</evidence>
<dbReference type="SUPFAM" id="SSF51905">
    <property type="entry name" value="FAD/NAD(P)-binding domain"/>
    <property type="match status" value="1"/>
</dbReference>
<dbReference type="Proteomes" id="UP001055303">
    <property type="component" value="Unassembled WGS sequence"/>
</dbReference>
<evidence type="ECO:0000313" key="9">
    <source>
        <dbReference type="Proteomes" id="UP000401717"/>
    </source>
</evidence>
<feature type="region of interest" description="Disordered" evidence="3">
    <location>
        <begin position="1"/>
        <end position="20"/>
    </location>
</feature>
<evidence type="ECO:0000259" key="6">
    <source>
        <dbReference type="Pfam" id="PF17806"/>
    </source>
</evidence>
<proteinExistence type="inferred from homology"/>
<dbReference type="InterPro" id="IPR036188">
    <property type="entry name" value="FAD/NAD-bd_sf"/>
</dbReference>
<dbReference type="PANTHER" id="PTHR43757">
    <property type="entry name" value="AMINOMETHYLTRANSFERASE"/>
    <property type="match status" value="1"/>
</dbReference>
<dbReference type="PRINTS" id="PR00469">
    <property type="entry name" value="PNDRDTASEII"/>
</dbReference>
<keyword evidence="10" id="KW-1185">Reference proteome</keyword>
<dbReference type="OrthoDB" id="5287468at2"/>
<gene>
    <name evidence="8" type="primary">soxA_2</name>
    <name evidence="7" type="synonym">soxA_1</name>
    <name evidence="7" type="ORF">IFDJLNFL_0653</name>
    <name evidence="8" type="ORF">MTDSW087_03965</name>
</gene>
<reference evidence="8 9" key="1">
    <citation type="submission" date="2019-06" db="EMBL/GenBank/DDBJ databases">
        <authorList>
            <person name="Rodrigo-Torres L."/>
            <person name="Arahal R. D."/>
            <person name="Lucena T."/>
        </authorList>
    </citation>
    <scope>NUCLEOTIDE SEQUENCE [LARGE SCALE GENOMIC DNA]</scope>
    <source>
        <strain evidence="8 9">SW08-7</strain>
    </source>
</reference>
<evidence type="ECO:0000256" key="3">
    <source>
        <dbReference type="SAM" id="MobiDB-lite"/>
    </source>
</evidence>
<dbReference type="PIRSF" id="PIRSF037980">
    <property type="entry name" value="SoxA"/>
    <property type="match status" value="1"/>
</dbReference>
<dbReference type="NCBIfam" id="TIGR01372">
    <property type="entry name" value="soxA"/>
    <property type="match status" value="1"/>
</dbReference>
<dbReference type="Proteomes" id="UP000401717">
    <property type="component" value="Unassembled WGS sequence"/>
</dbReference>
<reference evidence="7" key="2">
    <citation type="journal article" date="2021" name="Front. Microbiol.">
        <title>Comprehensive Comparative Genomics and Phenotyping of Methylobacterium Species.</title>
        <authorList>
            <person name="Alessa O."/>
            <person name="Ogura Y."/>
            <person name="Fujitani Y."/>
            <person name="Takami H."/>
            <person name="Hayashi T."/>
            <person name="Sahin N."/>
            <person name="Tani A."/>
        </authorList>
    </citation>
    <scope>NUCLEOTIDE SEQUENCE</scope>
    <source>
        <strain evidence="7">DSM 22415</strain>
    </source>
</reference>
<dbReference type="AlphaFoldDB" id="A0A564G1X5"/>
<protein>
    <submittedName>
        <fullName evidence="8">Sarcosine oxidase subunit alpha</fullName>
        <ecNumber evidence="8">1.5.3.1</ecNumber>
    </submittedName>
</protein>
<name>A0A564G1X5_9HYPH</name>
<dbReference type="EMBL" id="BPQI01000014">
    <property type="protein sequence ID" value="GJD54774.1"/>
    <property type="molecule type" value="Genomic_DNA"/>
</dbReference>
<dbReference type="Gene3D" id="3.10.20.440">
    <property type="entry name" value="2Fe-2S iron-sulphur cluster binding domain, sarcosine oxidase, alpha subunit, N-terminal domain"/>
    <property type="match status" value="1"/>
</dbReference>
<dbReference type="InterPro" id="IPR006277">
    <property type="entry name" value="Sarcosine_oxidase_asu"/>
</dbReference>
<dbReference type="RefSeq" id="WP_144766620.1">
    <property type="nucleotide sequence ID" value="NZ_BPQI01000014.1"/>
</dbReference>
<organism evidence="8 9">
    <name type="scientific">Methylobacterium dankookense</name>
    <dbReference type="NCBI Taxonomy" id="560405"/>
    <lineage>
        <taxon>Bacteria</taxon>
        <taxon>Pseudomonadati</taxon>
        <taxon>Pseudomonadota</taxon>
        <taxon>Alphaproteobacteria</taxon>
        <taxon>Hyphomicrobiales</taxon>
        <taxon>Methylobacteriaceae</taxon>
        <taxon>Methylobacterium</taxon>
    </lineage>
</organism>
<dbReference type="InterPro" id="IPR029043">
    <property type="entry name" value="GcvT/YgfZ_C"/>
</dbReference>
<sequence>MSTTTLTRLEGAGPAAAPPSALRLQPFRTVSGGLIDRCSPLPFSFDGRRYMGVQGDTLASALLANGVRLVGRSFKYHRPRGLLAAGSEEPNALVELRGGARREPNTRATVAELYAGLEAASQNRWPSLALDALGVNGLVAPVLAAGFYYKTFMWPAALWERLYEPMIRRVAGLGRAAGADDPDAYEKVHAHCDVLVVGGGPAGLSAALAAGRAGARVILVDEDFVLGGRLNAERREIDGSPAAEWLSATLAELRSLPEVRLLARTTLFGVYDHGAYGAVEREGDHLAVPPEHAPRQRLWRIAARQAVLAAGALERPHVFGGNDRPGIMLAGAVRTYLNRFGVLPGHSVAVLTSGDDGWRTVDDVAAAGGRVAAVIDTRAEAPPELRRRAEALGARVIAGGHVAGTRGRLALASVDVAGAGGRTERIACDCLAMANGWNPLVHLDSHLSARPVWSEAIHAFVPGPGHGHGPDAGMRAAGAAAGRLTLAECLETGGRAGAEAASACGFAAVAPAVPTTDPEGVAHVPLWRAPRSRGKAFVDFQNDVAASDIELAHREGFRAVELLKRYTTLGMATDQGKTSNLSGLGIMAELTGRTIPGVGTTMFRPPYTPVAIGAFAGHHRGRDFRPTRQVASHAWCVENGAVFVEAGLWRRPAYVPRPGEGDWMVSVSREVETVRARVGLCDMTTLGKIDIQGPDAAAFLDRVCANAIGTLPVGRCGYAVLLREDGLMMDDGTVARLGESRFVITVSSAHAAKVMQHLEFCRQWLWPGLDVRMASVSEQWAQYALAGPRARDTLRGIVDPDFDLADAALPVLGCAAVTVGGGIPARLFRLSFSGELAYEIAVPAGYGDAAWRALMAAGAAHGICAYGAEALSVMRIEKGYPAGAEINGQTTAGDLGLGALLAADKDYVGRLMKDRPGLADPDRPVLAGFHPVDRGARLRAGAHFFGLCATPSLAADEGSMTSVAYSPTLGHWIGLGLIRRGSARHGERVRAYDPVRGGDVVVEICPPAFVDPNGEKLHA</sequence>
<feature type="domain" description="GCVT N-terminal" evidence="4">
    <location>
        <begin position="633"/>
        <end position="905"/>
    </location>
</feature>
<dbReference type="Pfam" id="PF12831">
    <property type="entry name" value="FAD_oxidored"/>
    <property type="match status" value="1"/>
</dbReference>
<dbReference type="Pfam" id="PF08669">
    <property type="entry name" value="GCV_T_C"/>
    <property type="match status" value="1"/>
</dbReference>
<dbReference type="InterPro" id="IPR027266">
    <property type="entry name" value="TrmE/GcvT-like"/>
</dbReference>
<evidence type="ECO:0000259" key="4">
    <source>
        <dbReference type="Pfam" id="PF01571"/>
    </source>
</evidence>
<feature type="domain" description="SoxA A3" evidence="6">
    <location>
        <begin position="534"/>
        <end position="617"/>
    </location>
</feature>
<dbReference type="GO" id="GO:0046653">
    <property type="term" value="P:tetrahydrofolate metabolic process"/>
    <property type="evidence" value="ECO:0007669"/>
    <property type="project" value="InterPro"/>
</dbReference>
<dbReference type="Gene3D" id="3.50.50.60">
    <property type="entry name" value="FAD/NAD(P)-binding domain"/>
    <property type="match status" value="1"/>
</dbReference>
<dbReference type="InterPro" id="IPR028896">
    <property type="entry name" value="GcvT/YgfZ/DmdA"/>
</dbReference>
<dbReference type="Pfam" id="PF13510">
    <property type="entry name" value="Fer2_4"/>
    <property type="match status" value="1"/>
</dbReference>
<comment type="similarity">
    <text evidence="1">Belongs to the GcvT family.</text>
</comment>
<dbReference type="InterPro" id="IPR041117">
    <property type="entry name" value="SoxA_A3"/>
</dbReference>
<keyword evidence="2 8" id="KW-0560">Oxidoreductase</keyword>
<evidence type="ECO:0000256" key="2">
    <source>
        <dbReference type="ARBA" id="ARBA00023002"/>
    </source>
</evidence>
<dbReference type="Pfam" id="PF17806">
    <property type="entry name" value="SO_alpha_A3"/>
    <property type="match status" value="1"/>
</dbReference>
<feature type="domain" description="Aminomethyltransferase C-terminal" evidence="5">
    <location>
        <begin position="927"/>
        <end position="1011"/>
    </location>
</feature>
<reference evidence="7" key="3">
    <citation type="submission" date="2021-08" db="EMBL/GenBank/DDBJ databases">
        <authorList>
            <person name="Tani A."/>
            <person name="Ola A."/>
            <person name="Ogura Y."/>
            <person name="Katsura K."/>
            <person name="Hayashi T."/>
        </authorList>
    </citation>
    <scope>NUCLEOTIDE SEQUENCE</scope>
    <source>
        <strain evidence="7">DSM 22415</strain>
    </source>
</reference>
<dbReference type="SUPFAM" id="SSF101790">
    <property type="entry name" value="Aminomethyltransferase beta-barrel domain"/>
    <property type="match status" value="1"/>
</dbReference>